<feature type="transmembrane region" description="Helical" evidence="3">
    <location>
        <begin position="115"/>
        <end position="135"/>
    </location>
</feature>
<feature type="transmembrane region" description="Helical" evidence="3">
    <location>
        <begin position="89"/>
        <end position="109"/>
    </location>
</feature>
<keyword evidence="3" id="KW-0472">Membrane</keyword>
<dbReference type="NCBIfam" id="TIGR00254">
    <property type="entry name" value="GGDEF"/>
    <property type="match status" value="1"/>
</dbReference>
<organism evidence="5 6">
    <name type="scientific">Comamonas denitrificans</name>
    <dbReference type="NCBI Taxonomy" id="117506"/>
    <lineage>
        <taxon>Bacteria</taxon>
        <taxon>Pseudomonadati</taxon>
        <taxon>Pseudomonadota</taxon>
        <taxon>Betaproteobacteria</taxon>
        <taxon>Burkholderiales</taxon>
        <taxon>Comamonadaceae</taxon>
        <taxon>Comamonas</taxon>
    </lineage>
</organism>
<dbReference type="GO" id="GO:0043709">
    <property type="term" value="P:cell adhesion involved in single-species biofilm formation"/>
    <property type="evidence" value="ECO:0007669"/>
    <property type="project" value="TreeGrafter"/>
</dbReference>
<feature type="transmembrane region" description="Helical" evidence="3">
    <location>
        <begin position="61"/>
        <end position="82"/>
    </location>
</feature>
<dbReference type="EC" id="2.7.7.65" evidence="1"/>
<feature type="domain" description="GGDEF" evidence="4">
    <location>
        <begin position="252"/>
        <end position="387"/>
    </location>
</feature>
<keyword evidence="3" id="KW-0812">Transmembrane</keyword>
<dbReference type="SMART" id="SM00267">
    <property type="entry name" value="GGDEF"/>
    <property type="match status" value="1"/>
</dbReference>
<name>A0A939H153_9BURK</name>
<sequence>MTADVPTLLLMIIVTSLVTSGALLVLNGNQRNDGLQYWAGGLLLSALAHALLLLYGRIPYLLAIVLGNALLSSALASFWLAVRRFHGLALHWARTLALLAAIALLMWLLQHQFASRVVIMGLILGLQAALVLWVLRQRALGAEQQRSRGALLLVCGLGLIVLTMLLRAGAALFFSLNIASILQSNLVQTLTFMVSFLATLVSSFGFVFMAKERADQANLRLASQDPLTGAANRRALMQALETELARASRQHTPLALLMVDIDHFKRVNDHYGHLAGDHVLRHIVGVLRQRLRASDVLGRYGGEEFMLLLPDTDLHGAAQLAEQLRQAVQAAPCEWQGQRIPFTVSIGVAASADTPADPSRTSEALLQAADQALYRAKDDGRNRVALA</sequence>
<dbReference type="SUPFAM" id="SSF55073">
    <property type="entry name" value="Nucleotide cyclase"/>
    <property type="match status" value="1"/>
</dbReference>
<comment type="catalytic activity">
    <reaction evidence="2">
        <text>2 GTP = 3',3'-c-di-GMP + 2 diphosphate</text>
        <dbReference type="Rhea" id="RHEA:24898"/>
        <dbReference type="ChEBI" id="CHEBI:33019"/>
        <dbReference type="ChEBI" id="CHEBI:37565"/>
        <dbReference type="ChEBI" id="CHEBI:58805"/>
        <dbReference type="EC" id="2.7.7.65"/>
    </reaction>
</comment>
<feature type="transmembrane region" description="Helical" evidence="3">
    <location>
        <begin position="6"/>
        <end position="25"/>
    </location>
</feature>
<dbReference type="GO" id="GO:1902201">
    <property type="term" value="P:negative regulation of bacterial-type flagellum-dependent cell motility"/>
    <property type="evidence" value="ECO:0007669"/>
    <property type="project" value="TreeGrafter"/>
</dbReference>
<keyword evidence="3" id="KW-1133">Transmembrane helix</keyword>
<gene>
    <name evidence="5" type="ORF">J1777_09310</name>
</gene>
<evidence type="ECO:0000259" key="4">
    <source>
        <dbReference type="PROSITE" id="PS50887"/>
    </source>
</evidence>
<dbReference type="InterPro" id="IPR043128">
    <property type="entry name" value="Rev_trsase/Diguanyl_cyclase"/>
</dbReference>
<dbReference type="Proteomes" id="UP000664731">
    <property type="component" value="Unassembled WGS sequence"/>
</dbReference>
<comment type="caution">
    <text evidence="5">The sequence shown here is derived from an EMBL/GenBank/DDBJ whole genome shotgun (WGS) entry which is preliminary data.</text>
</comment>
<reference evidence="5" key="1">
    <citation type="submission" date="2021-03" db="EMBL/GenBank/DDBJ databases">
        <title>Comamonas denitrificans.</title>
        <authorList>
            <person name="Finster K."/>
        </authorList>
    </citation>
    <scope>NUCLEOTIDE SEQUENCE</scope>
    <source>
        <strain evidence="5">MM2021_4</strain>
    </source>
</reference>
<feature type="transmembrane region" description="Helical" evidence="3">
    <location>
        <begin position="150"/>
        <end position="174"/>
    </location>
</feature>
<dbReference type="RefSeq" id="WP_207575455.1">
    <property type="nucleotide sequence ID" value="NZ_JAFNME010000018.1"/>
</dbReference>
<evidence type="ECO:0000256" key="2">
    <source>
        <dbReference type="ARBA" id="ARBA00034247"/>
    </source>
</evidence>
<dbReference type="PANTHER" id="PTHR45138">
    <property type="entry name" value="REGULATORY COMPONENTS OF SENSORY TRANSDUCTION SYSTEM"/>
    <property type="match status" value="1"/>
</dbReference>
<accession>A0A939H153</accession>
<dbReference type="Gene3D" id="3.30.70.270">
    <property type="match status" value="1"/>
</dbReference>
<keyword evidence="6" id="KW-1185">Reference proteome</keyword>
<dbReference type="InterPro" id="IPR000160">
    <property type="entry name" value="GGDEF_dom"/>
</dbReference>
<proteinExistence type="predicted"/>
<dbReference type="PANTHER" id="PTHR45138:SF9">
    <property type="entry name" value="DIGUANYLATE CYCLASE DGCM-RELATED"/>
    <property type="match status" value="1"/>
</dbReference>
<dbReference type="InterPro" id="IPR050469">
    <property type="entry name" value="Diguanylate_Cyclase"/>
</dbReference>
<feature type="transmembrane region" description="Helical" evidence="3">
    <location>
        <begin position="186"/>
        <end position="210"/>
    </location>
</feature>
<dbReference type="PROSITE" id="PS50887">
    <property type="entry name" value="GGDEF"/>
    <property type="match status" value="1"/>
</dbReference>
<evidence type="ECO:0000256" key="1">
    <source>
        <dbReference type="ARBA" id="ARBA00012528"/>
    </source>
</evidence>
<evidence type="ECO:0000313" key="5">
    <source>
        <dbReference type="EMBL" id="MBO1250015.1"/>
    </source>
</evidence>
<dbReference type="InterPro" id="IPR029787">
    <property type="entry name" value="Nucleotide_cyclase"/>
</dbReference>
<dbReference type="Pfam" id="PF00990">
    <property type="entry name" value="GGDEF"/>
    <property type="match status" value="1"/>
</dbReference>
<dbReference type="GO" id="GO:0005886">
    <property type="term" value="C:plasma membrane"/>
    <property type="evidence" value="ECO:0007669"/>
    <property type="project" value="TreeGrafter"/>
</dbReference>
<dbReference type="AlphaFoldDB" id="A0A939H153"/>
<dbReference type="EMBL" id="JAFNME010000018">
    <property type="protein sequence ID" value="MBO1250015.1"/>
    <property type="molecule type" value="Genomic_DNA"/>
</dbReference>
<dbReference type="FunFam" id="3.30.70.270:FF:000001">
    <property type="entry name" value="Diguanylate cyclase domain protein"/>
    <property type="match status" value="1"/>
</dbReference>
<protein>
    <recommendedName>
        <fullName evidence="1">diguanylate cyclase</fullName>
        <ecNumber evidence="1">2.7.7.65</ecNumber>
    </recommendedName>
</protein>
<dbReference type="GO" id="GO:0052621">
    <property type="term" value="F:diguanylate cyclase activity"/>
    <property type="evidence" value="ECO:0007669"/>
    <property type="project" value="UniProtKB-EC"/>
</dbReference>
<feature type="transmembrane region" description="Helical" evidence="3">
    <location>
        <begin position="37"/>
        <end position="55"/>
    </location>
</feature>
<evidence type="ECO:0000313" key="6">
    <source>
        <dbReference type="Proteomes" id="UP000664731"/>
    </source>
</evidence>
<evidence type="ECO:0000256" key="3">
    <source>
        <dbReference type="SAM" id="Phobius"/>
    </source>
</evidence>
<dbReference type="CDD" id="cd01949">
    <property type="entry name" value="GGDEF"/>
    <property type="match status" value="1"/>
</dbReference>